<sequence length="165" mass="17074">MANVNTDLVTNFVAVPQVLNSASQLHGVKRVATGTIALAAGDLSAEDTVMLAPIPSNASITSIKLFNDDLDSGTTNTADVGLYNTDLSVVDADAYASAITDLRGAVTVGTEVAFEARDINKMGQKVWQDAGLTSDPALTYFVGIGFPAAGDQAGDLSFVIEYVVS</sequence>
<name>A0A7G8LRI4_9VIRU</name>
<accession>A0A7G8LRI4</accession>
<organism evidence="1">
    <name type="scientific">Bacteriophage sp</name>
    <dbReference type="NCBI Taxonomy" id="38018"/>
    <lineage>
        <taxon>Viruses</taxon>
    </lineage>
</organism>
<dbReference type="EMBL" id="MT845235">
    <property type="protein sequence ID" value="QNJ59856.1"/>
    <property type="molecule type" value="Genomic_DNA"/>
</dbReference>
<reference evidence="1" key="1">
    <citation type="submission" date="2020-07" db="EMBL/GenBank/DDBJ databases">
        <title>DNA virome of the Small Aral Sea.</title>
        <authorList>
            <person name="Alexyuk M.S."/>
            <person name="Bogoyavlenskiy A.P."/>
            <person name="Alexyuk P.G."/>
            <person name="Berezin V.E."/>
        </authorList>
    </citation>
    <scope>NUCLEOTIDE SEQUENCE</scope>
</reference>
<evidence type="ECO:0000313" key="1">
    <source>
        <dbReference type="EMBL" id="QNJ59856.1"/>
    </source>
</evidence>
<protein>
    <submittedName>
        <fullName evidence="1">Uncharacterized protein</fullName>
    </submittedName>
</protein>
<proteinExistence type="predicted"/>